<name>A0A0B0IMP9_9BACI</name>
<keyword evidence="3" id="KW-1003">Cell membrane</keyword>
<dbReference type="STRING" id="333138.LQ50_03585"/>
<comment type="caution">
    <text evidence="9">The sequence shown here is derived from an EMBL/GenBank/DDBJ whole genome shotgun (WGS) entry which is preliminary data.</text>
</comment>
<reference evidence="9 10" key="1">
    <citation type="submission" date="2014-09" db="EMBL/GenBank/DDBJ databases">
        <title>Genome sequencing and annotation of Bacillus Okhensis strain Kh10-101T.</title>
        <authorList>
            <person name="Prakash J.S."/>
        </authorList>
    </citation>
    <scope>NUCLEOTIDE SEQUENCE [LARGE SCALE GENOMIC DNA]</scope>
    <source>
        <strain evidence="10">Kh10-101T</strain>
    </source>
</reference>
<dbReference type="GO" id="GO:0055085">
    <property type="term" value="P:transmembrane transport"/>
    <property type="evidence" value="ECO:0007669"/>
    <property type="project" value="InterPro"/>
</dbReference>
<evidence type="ECO:0000256" key="1">
    <source>
        <dbReference type="ARBA" id="ARBA00004651"/>
    </source>
</evidence>
<sequence length="321" mass="36403">MKLEASTKPVNVKKTKRKAKFKSTLKSMWKYKTLYFIALPGFAYFIIFKYIPLLGSVIAFQDYSIFKGISGSEWVGFAQFEKMFSYSEFLRILKNTLLINFYDLIFAFTAPIILALLLNEVRKVLAKRIIQTVVYMPHFLSWVIISGVFIGILSPSTGLVNQVVEFFGFDPIYFLGDESYIRSIIVGSGVWRDTGWGTIIYLAALAGINPNLYEAAEVDGASRWQQTWAITLPTLLPTITILFLLQIGNFLDFGFERVYVFLNPLNRENGEIFDTYIYHVGLLQNQFSYTTAVGIFKSVVGLVLLVGANFLSKRATGNSLY</sequence>
<evidence type="ECO:0000259" key="8">
    <source>
        <dbReference type="PROSITE" id="PS50928"/>
    </source>
</evidence>
<evidence type="ECO:0000256" key="7">
    <source>
        <dbReference type="RuleBase" id="RU363032"/>
    </source>
</evidence>
<keyword evidence="6 7" id="KW-0472">Membrane</keyword>
<feature type="transmembrane region" description="Helical" evidence="7">
    <location>
        <begin position="139"/>
        <end position="160"/>
    </location>
</feature>
<dbReference type="AlphaFoldDB" id="A0A0B0IMP9"/>
<feature type="transmembrane region" description="Helical" evidence="7">
    <location>
        <begin position="33"/>
        <end position="51"/>
    </location>
</feature>
<feature type="transmembrane region" description="Helical" evidence="7">
    <location>
        <begin position="228"/>
        <end position="247"/>
    </location>
</feature>
<dbReference type="Proteomes" id="UP000030832">
    <property type="component" value="Unassembled WGS sequence"/>
</dbReference>
<evidence type="ECO:0000313" key="9">
    <source>
        <dbReference type="EMBL" id="KHF41329.1"/>
    </source>
</evidence>
<dbReference type="RefSeq" id="WP_034626207.1">
    <property type="nucleotide sequence ID" value="NZ_JRJU01000003.1"/>
</dbReference>
<dbReference type="eggNOG" id="COG4209">
    <property type="taxonomic scope" value="Bacteria"/>
</dbReference>
<evidence type="ECO:0000256" key="6">
    <source>
        <dbReference type="ARBA" id="ARBA00023136"/>
    </source>
</evidence>
<dbReference type="EMBL" id="JRJU01000003">
    <property type="protein sequence ID" value="KHF41329.1"/>
    <property type="molecule type" value="Genomic_DNA"/>
</dbReference>
<dbReference type="PANTHER" id="PTHR43227:SF11">
    <property type="entry name" value="BLL4140 PROTEIN"/>
    <property type="match status" value="1"/>
</dbReference>
<comment type="similarity">
    <text evidence="7">Belongs to the binding-protein-dependent transport system permease family.</text>
</comment>
<organism evidence="9 10">
    <name type="scientific">Halalkalibacter okhensis</name>
    <dbReference type="NCBI Taxonomy" id="333138"/>
    <lineage>
        <taxon>Bacteria</taxon>
        <taxon>Bacillati</taxon>
        <taxon>Bacillota</taxon>
        <taxon>Bacilli</taxon>
        <taxon>Bacillales</taxon>
        <taxon>Bacillaceae</taxon>
        <taxon>Halalkalibacter</taxon>
    </lineage>
</organism>
<accession>A0A0B0IMP9</accession>
<keyword evidence="5 7" id="KW-1133">Transmembrane helix</keyword>
<dbReference type="CDD" id="cd06261">
    <property type="entry name" value="TM_PBP2"/>
    <property type="match status" value="1"/>
</dbReference>
<protein>
    <submittedName>
        <fullName evidence="9">Protein lplB</fullName>
    </submittedName>
</protein>
<dbReference type="GO" id="GO:0005886">
    <property type="term" value="C:plasma membrane"/>
    <property type="evidence" value="ECO:0007669"/>
    <property type="project" value="UniProtKB-SubCell"/>
</dbReference>
<dbReference type="InterPro" id="IPR000515">
    <property type="entry name" value="MetI-like"/>
</dbReference>
<dbReference type="InterPro" id="IPR050809">
    <property type="entry name" value="UgpAE/MalFG_permease"/>
</dbReference>
<evidence type="ECO:0000256" key="2">
    <source>
        <dbReference type="ARBA" id="ARBA00022448"/>
    </source>
</evidence>
<dbReference type="Gene3D" id="1.10.3720.10">
    <property type="entry name" value="MetI-like"/>
    <property type="match status" value="1"/>
</dbReference>
<evidence type="ECO:0000256" key="5">
    <source>
        <dbReference type="ARBA" id="ARBA00022989"/>
    </source>
</evidence>
<keyword evidence="10" id="KW-1185">Reference proteome</keyword>
<feature type="transmembrane region" description="Helical" evidence="7">
    <location>
        <begin position="198"/>
        <end position="216"/>
    </location>
</feature>
<keyword evidence="4 7" id="KW-0812">Transmembrane</keyword>
<dbReference type="PROSITE" id="PS50928">
    <property type="entry name" value="ABC_TM1"/>
    <property type="match status" value="1"/>
</dbReference>
<gene>
    <name evidence="9" type="ORF">LQ50_03585</name>
</gene>
<dbReference type="OrthoDB" id="9785836at2"/>
<comment type="subcellular location">
    <subcellularLocation>
        <location evidence="1 7">Cell membrane</location>
        <topology evidence="1 7">Multi-pass membrane protein</topology>
    </subcellularLocation>
</comment>
<dbReference type="SUPFAM" id="SSF161098">
    <property type="entry name" value="MetI-like"/>
    <property type="match status" value="1"/>
</dbReference>
<evidence type="ECO:0000313" key="10">
    <source>
        <dbReference type="Proteomes" id="UP000030832"/>
    </source>
</evidence>
<dbReference type="Pfam" id="PF00528">
    <property type="entry name" value="BPD_transp_1"/>
    <property type="match status" value="1"/>
</dbReference>
<dbReference type="InterPro" id="IPR035906">
    <property type="entry name" value="MetI-like_sf"/>
</dbReference>
<feature type="domain" description="ABC transmembrane type-1" evidence="8">
    <location>
        <begin position="93"/>
        <end position="308"/>
    </location>
</feature>
<evidence type="ECO:0000256" key="3">
    <source>
        <dbReference type="ARBA" id="ARBA00022475"/>
    </source>
</evidence>
<proteinExistence type="inferred from homology"/>
<feature type="transmembrane region" description="Helical" evidence="7">
    <location>
        <begin position="97"/>
        <end position="118"/>
    </location>
</feature>
<keyword evidence="2 7" id="KW-0813">Transport</keyword>
<evidence type="ECO:0000256" key="4">
    <source>
        <dbReference type="ARBA" id="ARBA00022692"/>
    </source>
</evidence>
<feature type="transmembrane region" description="Helical" evidence="7">
    <location>
        <begin position="287"/>
        <end position="311"/>
    </location>
</feature>
<dbReference type="PANTHER" id="PTHR43227">
    <property type="entry name" value="BLL4140 PROTEIN"/>
    <property type="match status" value="1"/>
</dbReference>